<feature type="region of interest" description="Disordered" evidence="1">
    <location>
        <begin position="48"/>
        <end position="79"/>
    </location>
</feature>
<organism evidence="3 4">
    <name type="scientific">Pseudozyma flocculosa PF-1</name>
    <dbReference type="NCBI Taxonomy" id="1277687"/>
    <lineage>
        <taxon>Eukaryota</taxon>
        <taxon>Fungi</taxon>
        <taxon>Dikarya</taxon>
        <taxon>Basidiomycota</taxon>
        <taxon>Ustilaginomycotina</taxon>
        <taxon>Ustilaginomycetes</taxon>
        <taxon>Ustilaginales</taxon>
        <taxon>Ustilaginaceae</taxon>
        <taxon>Pseudozyma</taxon>
    </lineage>
</organism>
<feature type="region of interest" description="Disordered" evidence="1">
    <location>
        <begin position="665"/>
        <end position="703"/>
    </location>
</feature>
<name>A0A061H7N5_9BASI</name>
<evidence type="ECO:0008006" key="5">
    <source>
        <dbReference type="Google" id="ProtNLM"/>
    </source>
</evidence>
<proteinExistence type="predicted"/>
<accession>A0A061H7N5</accession>
<sequence length="703" mass="77370">MLVGRLRRRSAIIAIAALFASYLLHLAAAAPASGWGFDELSRIFQHEPPVQEASDVSPSLVHPVPSPYHVQEPQQRNPTHADTWQHLLATGQWHDAPPLPISHQSGSHQPLPRHSLAVDALQHPHESYTWPDSTGLFARPHPSHEESVALDHPAARVAHGWDTLAPPRHPQPAPPSSHFAQLDAGLPEYGHDQDQSWHPAAFSVDRHGWYSLQPGPSYSHQGHAEPEAGAFDELAPLLNQAPRHSVQDAGDQGALRHAPRLPSPESSSEDTTQLSVAASSGTITPERETSILRKGRELLQPVRLVSLVVDERRRYAFVADDALLEWLQEVLEMRRGLLSGKAAEVWSELTIKVRPRSSDEKASLQSARMALMEFKVKRAESSSSSSPGPFTAVTTPLDDFAIGDWRIHGRKRGTNQYGMDMARPGVYTFFAFHLDPDLAVALGEVKVSSAVADRLAAGAQTRPVPQRAPQVAPIDWRLSSKAAMPPQPDLHWLENEGARALDTGRLRRAEANRLKRRPCLIGDDEAREWLQSVYQARRRFVVPEEAGRWRLLRFRVYADDMLGVSGPRIYKNFRANKERQARYATTAGPFGHALQTPLDDFSVAGYQIRIRAPGTASYSTKGALAGVYTVLATPNDDLDRGTYIVIGKIEVEEVPGLPRSVRPGLRVWRPSLPGEEGGEFAGPSASPSHPLPQLAPGPDSGYE</sequence>
<dbReference type="RefSeq" id="XP_007881648.1">
    <property type="nucleotide sequence ID" value="XM_007883457.1"/>
</dbReference>
<feature type="chain" id="PRO_5001599527" description="PPIase cyclophilin-type domain-containing protein" evidence="2">
    <location>
        <begin position="30"/>
        <end position="703"/>
    </location>
</feature>
<feature type="signal peptide" evidence="2">
    <location>
        <begin position="1"/>
        <end position="29"/>
    </location>
</feature>
<keyword evidence="2" id="KW-0732">Signal</keyword>
<dbReference type="Proteomes" id="UP000053664">
    <property type="component" value="Unassembled WGS sequence"/>
</dbReference>
<feature type="region of interest" description="Disordered" evidence="1">
    <location>
        <begin position="167"/>
        <end position="195"/>
    </location>
</feature>
<evidence type="ECO:0000256" key="2">
    <source>
        <dbReference type="SAM" id="SignalP"/>
    </source>
</evidence>
<dbReference type="EMBL" id="KE361644">
    <property type="protein sequence ID" value="EPQ26601.1"/>
    <property type="molecule type" value="Genomic_DNA"/>
</dbReference>
<reference evidence="3 4" key="1">
    <citation type="journal article" date="2013" name="Plant Cell">
        <title>The transition from a phytopathogenic smut ancestor to an anamorphic biocontrol agent deciphered by comparative whole-genome analysis.</title>
        <authorList>
            <person name="Lefebvre F."/>
            <person name="Joly D.L."/>
            <person name="Labbe C."/>
            <person name="Teichmann B."/>
            <person name="Linning R."/>
            <person name="Belzile F."/>
            <person name="Bakkeren G."/>
            <person name="Belanger R.R."/>
        </authorList>
    </citation>
    <scope>NUCLEOTIDE SEQUENCE [LARGE SCALE GENOMIC DNA]</scope>
    <source>
        <strain evidence="3 4">PF-1</strain>
    </source>
</reference>
<feature type="compositionally biased region" description="Polar residues" evidence="1">
    <location>
        <begin position="264"/>
        <end position="283"/>
    </location>
</feature>
<dbReference type="AlphaFoldDB" id="A0A061H7N5"/>
<protein>
    <recommendedName>
        <fullName evidence="5">PPIase cyclophilin-type domain-containing protein</fullName>
    </recommendedName>
</protein>
<dbReference type="GeneID" id="19320004"/>
<evidence type="ECO:0000313" key="4">
    <source>
        <dbReference type="Proteomes" id="UP000053664"/>
    </source>
</evidence>
<gene>
    <name evidence="3" type="ORF">PFL1_05922</name>
</gene>
<dbReference type="HOGENOM" id="CLU_392375_0_0_1"/>
<dbReference type="KEGG" id="pfp:PFL1_05922"/>
<evidence type="ECO:0000256" key="1">
    <source>
        <dbReference type="SAM" id="MobiDB-lite"/>
    </source>
</evidence>
<feature type="region of interest" description="Disordered" evidence="1">
    <location>
        <begin position="244"/>
        <end position="287"/>
    </location>
</feature>
<feature type="compositionally biased region" description="Low complexity" evidence="1">
    <location>
        <begin position="54"/>
        <end position="70"/>
    </location>
</feature>
<evidence type="ECO:0000313" key="3">
    <source>
        <dbReference type="EMBL" id="EPQ26601.1"/>
    </source>
</evidence>